<keyword evidence="2" id="KW-1185">Reference proteome</keyword>
<sequence>MAIEVIVQLAYRAVVSPVGPTADRPTPAALTDFLTALFDLKRDPKVMLVVEQIGRSIRNEKTVDKTPE</sequence>
<evidence type="ECO:0000313" key="2">
    <source>
        <dbReference type="Proteomes" id="UP000214646"/>
    </source>
</evidence>
<name>A0A225DH51_9BACT</name>
<protein>
    <submittedName>
        <fullName evidence="1">Uncharacterized protein</fullName>
    </submittedName>
</protein>
<reference evidence="2" key="1">
    <citation type="submission" date="2017-06" db="EMBL/GenBank/DDBJ databases">
        <title>Genome analysis of Fimbriiglobus ruber SP5, the first member of the order Planctomycetales with confirmed chitinolytic capability.</title>
        <authorList>
            <person name="Ravin N.V."/>
            <person name="Rakitin A.L."/>
            <person name="Ivanova A.A."/>
            <person name="Beletsky A.V."/>
            <person name="Kulichevskaya I.S."/>
            <person name="Mardanov A.V."/>
            <person name="Dedysh S.N."/>
        </authorList>
    </citation>
    <scope>NUCLEOTIDE SEQUENCE [LARGE SCALE GENOMIC DNA]</scope>
    <source>
        <strain evidence="2">SP5</strain>
    </source>
</reference>
<evidence type="ECO:0000313" key="1">
    <source>
        <dbReference type="EMBL" id="OWK36706.1"/>
    </source>
</evidence>
<dbReference type="Proteomes" id="UP000214646">
    <property type="component" value="Unassembled WGS sequence"/>
</dbReference>
<proteinExistence type="predicted"/>
<dbReference type="AlphaFoldDB" id="A0A225DH51"/>
<organism evidence="1 2">
    <name type="scientific">Fimbriiglobus ruber</name>
    <dbReference type="NCBI Taxonomy" id="1908690"/>
    <lineage>
        <taxon>Bacteria</taxon>
        <taxon>Pseudomonadati</taxon>
        <taxon>Planctomycetota</taxon>
        <taxon>Planctomycetia</taxon>
        <taxon>Gemmatales</taxon>
        <taxon>Gemmataceae</taxon>
        <taxon>Fimbriiglobus</taxon>
    </lineage>
</organism>
<gene>
    <name evidence="1" type="ORF">FRUB_09269</name>
</gene>
<comment type="caution">
    <text evidence="1">The sequence shown here is derived from an EMBL/GenBank/DDBJ whole genome shotgun (WGS) entry which is preliminary data.</text>
</comment>
<dbReference type="EMBL" id="NIDE01000017">
    <property type="protein sequence ID" value="OWK36706.1"/>
    <property type="molecule type" value="Genomic_DNA"/>
</dbReference>
<accession>A0A225DH51</accession>